<accession>A6F2V0</accession>
<evidence type="ECO:0000313" key="4">
    <source>
        <dbReference type="Proteomes" id="UP000005856"/>
    </source>
</evidence>
<dbReference type="Gene3D" id="3.40.50.2300">
    <property type="match status" value="2"/>
</dbReference>
<feature type="region of interest" description="Disordered" evidence="2">
    <location>
        <begin position="626"/>
        <end position="654"/>
    </location>
</feature>
<sequence length="654" mass="72209">MGSPAGTRAPGMMPPITRRHKRNNPEYCEPAMTKYRQNLKTIAILLATTVLFAGCASVNLESYIAKTAGEALEVAASETNRQSAQAYLLRAADRFQGQNEHRAARKLLQSEQFSTATEATENQRLLLAMASATALEDGDWAKDIVSGIEPDHFLNYERNLINRAARLQEQTYRLAGDNLAAAITLILLSGADTDANTQSVHDDIWKNLKQTSDTQLVDRKGRAIGYEAQGWLELAGILRQPGINLDEQGRMIRSWQNNWPDHPAAGVLPAELQLITSLADSRPERITLALPLSGPLSSAGAAIRDGFFAAYYEDESAERGKISIRVVDTSDRNFRSLYDELTKEEQDLIVGPLEKESLAALSDMSTLPVPVLGLNYLPRDTTAPEGLYQFGLSAEDEARQIANRLDSEGIDQILVLIPMGNWGDRLENALLDQLAENGGIALDIERYFREDNLRAVTADLLGITVSRDRAIDVERTAGIDVEFEPRRRQDADGIVMVAEPTIARQFKPLFAFYFGGDLPVYSPSMVYEGNPDPSRDRDLNGVTFTDTPWVLEKTNRFRDIVKEAMPDVRGQIGRLFAMGADAWNLSKRLPLLRQVDGAKIDGQTGVLTMTPQGSIHRVQLWARFSEGTPEQLPSLKPEETESGTPAMEGASNPN</sequence>
<dbReference type="GO" id="GO:0009252">
    <property type="term" value="P:peptidoglycan biosynthetic process"/>
    <property type="evidence" value="ECO:0007669"/>
    <property type="project" value="TreeGrafter"/>
</dbReference>
<dbReference type="InterPro" id="IPR028082">
    <property type="entry name" value="Peripla_BP_I"/>
</dbReference>
<dbReference type="eggNOG" id="COG3107">
    <property type="taxonomic scope" value="Bacteria"/>
</dbReference>
<keyword evidence="1" id="KW-0472">Membrane</keyword>
<dbReference type="PANTHER" id="PTHR38038:SF1">
    <property type="entry name" value="PENICILLIN-BINDING PROTEIN ACTIVATOR LPOA"/>
    <property type="match status" value="1"/>
</dbReference>
<name>A6F2V0_9GAMM</name>
<keyword evidence="4" id="KW-1185">Reference proteome</keyword>
<proteinExistence type="predicted"/>
<dbReference type="EMBL" id="ABCP01000026">
    <property type="protein sequence ID" value="EDM46936.1"/>
    <property type="molecule type" value="Genomic_DNA"/>
</dbReference>
<evidence type="ECO:0000256" key="1">
    <source>
        <dbReference type="ARBA" id="ARBA00023136"/>
    </source>
</evidence>
<dbReference type="STRING" id="443152.MDG893_12750"/>
<reference evidence="3 4" key="1">
    <citation type="submission" date="2007-06" db="EMBL/GenBank/DDBJ databases">
        <authorList>
            <person name="Green D."/>
            <person name="Ferriera S."/>
            <person name="Johnson J."/>
            <person name="Kravitz S."/>
            <person name="Beeson K."/>
            <person name="Sutton G."/>
            <person name="Rogers Y.-H."/>
            <person name="Friedman R."/>
            <person name="Frazier M."/>
            <person name="Venter J.C."/>
        </authorList>
    </citation>
    <scope>NUCLEOTIDE SEQUENCE [LARGE SCALE GENOMIC DNA]</scope>
    <source>
        <strain evidence="3 4">DG893</strain>
    </source>
</reference>
<dbReference type="GO" id="GO:0030234">
    <property type="term" value="F:enzyme regulator activity"/>
    <property type="evidence" value="ECO:0007669"/>
    <property type="project" value="TreeGrafter"/>
</dbReference>
<organism evidence="3 4">
    <name type="scientific">Marinobacter algicola DG893</name>
    <dbReference type="NCBI Taxonomy" id="443152"/>
    <lineage>
        <taxon>Bacteria</taxon>
        <taxon>Pseudomonadati</taxon>
        <taxon>Pseudomonadota</taxon>
        <taxon>Gammaproteobacteria</taxon>
        <taxon>Pseudomonadales</taxon>
        <taxon>Marinobacteraceae</taxon>
        <taxon>Marinobacter</taxon>
    </lineage>
</organism>
<gene>
    <name evidence="3" type="ORF">MDG893_12750</name>
</gene>
<protein>
    <submittedName>
        <fullName evidence="3">Putative lipoprotein</fullName>
    </submittedName>
</protein>
<keyword evidence="3" id="KW-0449">Lipoprotein</keyword>
<dbReference type="Gene3D" id="1.25.40.650">
    <property type="match status" value="1"/>
</dbReference>
<dbReference type="PANTHER" id="PTHR38038">
    <property type="entry name" value="PENICILLIN-BINDING PROTEIN ACTIVATOR LPOA"/>
    <property type="match status" value="1"/>
</dbReference>
<feature type="region of interest" description="Disordered" evidence="2">
    <location>
        <begin position="1"/>
        <end position="24"/>
    </location>
</feature>
<comment type="caution">
    <text evidence="3">The sequence shown here is derived from an EMBL/GenBank/DDBJ whole genome shotgun (WGS) entry which is preliminary data.</text>
</comment>
<dbReference type="AlphaFoldDB" id="A6F2V0"/>
<evidence type="ECO:0000313" key="3">
    <source>
        <dbReference type="EMBL" id="EDM46936.1"/>
    </source>
</evidence>
<dbReference type="GO" id="GO:0031241">
    <property type="term" value="C:periplasmic side of cell outer membrane"/>
    <property type="evidence" value="ECO:0007669"/>
    <property type="project" value="TreeGrafter"/>
</dbReference>
<dbReference type="CDD" id="cd06339">
    <property type="entry name" value="PBP1_YraM_LppC_lipoprotein-like"/>
    <property type="match status" value="1"/>
</dbReference>
<evidence type="ECO:0000256" key="2">
    <source>
        <dbReference type="SAM" id="MobiDB-lite"/>
    </source>
</evidence>
<dbReference type="SUPFAM" id="SSF53822">
    <property type="entry name" value="Periplasmic binding protein-like I"/>
    <property type="match status" value="1"/>
</dbReference>
<dbReference type="Pfam" id="PF04348">
    <property type="entry name" value="LppC"/>
    <property type="match status" value="1"/>
</dbReference>
<dbReference type="InterPro" id="IPR007443">
    <property type="entry name" value="LpoA"/>
</dbReference>
<dbReference type="Proteomes" id="UP000005856">
    <property type="component" value="Unassembled WGS sequence"/>
</dbReference>